<proteinExistence type="predicted"/>
<name>A0AAF0YBV5_9TREE</name>
<protein>
    <submittedName>
        <fullName evidence="1">Uncharacterized protein</fullName>
    </submittedName>
</protein>
<organism evidence="1 2">
    <name type="scientific">Vanrija pseudolonga</name>
    <dbReference type="NCBI Taxonomy" id="143232"/>
    <lineage>
        <taxon>Eukaryota</taxon>
        <taxon>Fungi</taxon>
        <taxon>Dikarya</taxon>
        <taxon>Basidiomycota</taxon>
        <taxon>Agaricomycotina</taxon>
        <taxon>Tremellomycetes</taxon>
        <taxon>Trichosporonales</taxon>
        <taxon>Trichosporonaceae</taxon>
        <taxon>Vanrija</taxon>
    </lineage>
</organism>
<reference evidence="1" key="1">
    <citation type="submission" date="2023-10" db="EMBL/GenBank/DDBJ databases">
        <authorList>
            <person name="Noh H."/>
        </authorList>
    </citation>
    <scope>NUCLEOTIDE SEQUENCE</scope>
    <source>
        <strain evidence="1">DUCC4014</strain>
    </source>
</reference>
<sequence length="355" mass="39505">MARKPNFPPFVPGRIVHGKYRLVLRPHRPSFALGTVPAADAGTSPSPYASLAATFECVTVEQDAEGTTITITISQAEETAPDEIEAFERVMSSINAARFVDLEVSHEFDEFFEAGGRRYKCFAIFHRLRNPTLRRLRVDARFRGFGFYDARGPFLQYPAWRGLQTLVLTGSDGSQNTHLSLVQTLLLHSRSLLAICIGRCGGVLPGRACTCWDDWDRKEFNFNGMARVVKMGYGSFEHIWRMVAAHRRTIKRTQVAAMNLLLLAHWSPLPPEIWSMVGEYLEADGIMDAPQFNRARELVPLATLAQRALAMRDVETEQFGEALEEWLAAEGFSYGAAADQVTSTSSTGPVSTDPS</sequence>
<dbReference type="Proteomes" id="UP000827549">
    <property type="component" value="Chromosome 4"/>
</dbReference>
<dbReference type="AlphaFoldDB" id="A0AAF0YBV5"/>
<evidence type="ECO:0000313" key="2">
    <source>
        <dbReference type="Proteomes" id="UP000827549"/>
    </source>
</evidence>
<keyword evidence="2" id="KW-1185">Reference proteome</keyword>
<dbReference type="EMBL" id="CP086717">
    <property type="protein sequence ID" value="WOO81949.1"/>
    <property type="molecule type" value="Genomic_DNA"/>
</dbReference>
<gene>
    <name evidence="1" type="ORF">LOC62_04G005461</name>
</gene>
<dbReference type="RefSeq" id="XP_062627981.1">
    <property type="nucleotide sequence ID" value="XM_062771997.1"/>
</dbReference>
<accession>A0AAF0YBV5</accession>
<dbReference type="GeneID" id="87808690"/>
<evidence type="ECO:0000313" key="1">
    <source>
        <dbReference type="EMBL" id="WOO81949.1"/>
    </source>
</evidence>